<dbReference type="EMBL" id="PKLZ01000001">
    <property type="protein sequence ID" value="PLW84090.1"/>
    <property type="molecule type" value="Genomic_DNA"/>
</dbReference>
<gene>
    <name evidence="1" type="ORF">CWI75_01700</name>
</gene>
<dbReference type="AlphaFoldDB" id="A0A2N5Y6R6"/>
<name>A0A2N5Y6R6_9GAMM</name>
<keyword evidence="2" id="KW-1185">Reference proteome</keyword>
<proteinExistence type="predicted"/>
<dbReference type="RefSeq" id="WP_101519726.1">
    <property type="nucleotide sequence ID" value="NZ_PKLZ01000001.1"/>
</dbReference>
<evidence type="ECO:0000313" key="1">
    <source>
        <dbReference type="EMBL" id="PLW84090.1"/>
    </source>
</evidence>
<dbReference type="Proteomes" id="UP000234845">
    <property type="component" value="Unassembled WGS sequence"/>
</dbReference>
<organism evidence="1 2">
    <name type="scientific">Kineobactrum sediminis</name>
    <dbReference type="NCBI Taxonomy" id="1905677"/>
    <lineage>
        <taxon>Bacteria</taxon>
        <taxon>Pseudomonadati</taxon>
        <taxon>Pseudomonadota</taxon>
        <taxon>Gammaproteobacteria</taxon>
        <taxon>Cellvibrionales</taxon>
        <taxon>Halieaceae</taxon>
        <taxon>Kineobactrum</taxon>
    </lineage>
</organism>
<evidence type="ECO:0000313" key="2">
    <source>
        <dbReference type="Proteomes" id="UP000234845"/>
    </source>
</evidence>
<accession>A0A2N5Y6R6</accession>
<reference evidence="2" key="1">
    <citation type="submission" date="2017-11" db="EMBL/GenBank/DDBJ databases">
        <title>The draft genome sequence of Chromatocurvus sp. F02.</title>
        <authorList>
            <person name="Du Z.-J."/>
            <person name="Chang Y.-Q."/>
        </authorList>
    </citation>
    <scope>NUCLEOTIDE SEQUENCE [LARGE SCALE GENOMIC DNA]</scope>
    <source>
        <strain evidence="2">F02</strain>
    </source>
</reference>
<sequence length="64" mass="7215">MDNHEKDAKDTETVLMALDQISQTIDVMNSVVGRLRTHVQQQDALAAGKQDELQAEMRGNRILH</sequence>
<dbReference type="OrthoDB" id="5741731at2"/>
<comment type="caution">
    <text evidence="1">The sequence shown here is derived from an EMBL/GenBank/DDBJ whole genome shotgun (WGS) entry which is preliminary data.</text>
</comment>
<protein>
    <submittedName>
        <fullName evidence="1">Uncharacterized protein</fullName>
    </submittedName>
</protein>